<feature type="compositionally biased region" description="Low complexity" evidence="1">
    <location>
        <begin position="70"/>
        <end position="89"/>
    </location>
</feature>
<gene>
    <name evidence="2" type="ORF">B0H15DRAFT_577797</name>
</gene>
<dbReference type="EMBL" id="JARJCN010000079">
    <property type="protein sequence ID" value="KAJ7076647.1"/>
    <property type="molecule type" value="Genomic_DNA"/>
</dbReference>
<evidence type="ECO:0000313" key="3">
    <source>
        <dbReference type="Proteomes" id="UP001222325"/>
    </source>
</evidence>
<accession>A0AAD6TSI4</accession>
<sequence>MDISECAAFVATFSRSVSISGSGSGSGSAYTAASIEGEHKRVVVPPRLRLRLQLRLRLRPSHHRFCARAPPHAASSHLHARGASSSSSSPSPPPRAYPTRLLIHSRALGASGSASSISDGAERTTHTNARNPDLLARPPRRAPRPSTPTRSASPAPRPTQGIRLRRGATPHLGGRVTFIVHLCSRYWKRGAGTLYLEACAGARLCVDAGMRRARVATGSSAHVSGAAGAAASALVVAAPAHSARRTRAALDAAYGELAPRWHRAVAPALTTCL</sequence>
<evidence type="ECO:0000256" key="1">
    <source>
        <dbReference type="SAM" id="MobiDB-lite"/>
    </source>
</evidence>
<dbReference type="Proteomes" id="UP001222325">
    <property type="component" value="Unassembled WGS sequence"/>
</dbReference>
<keyword evidence="3" id="KW-1185">Reference proteome</keyword>
<reference evidence="2" key="1">
    <citation type="submission" date="2023-03" db="EMBL/GenBank/DDBJ databases">
        <title>Massive genome expansion in bonnet fungi (Mycena s.s.) driven by repeated elements and novel gene families across ecological guilds.</title>
        <authorList>
            <consortium name="Lawrence Berkeley National Laboratory"/>
            <person name="Harder C.B."/>
            <person name="Miyauchi S."/>
            <person name="Viragh M."/>
            <person name="Kuo A."/>
            <person name="Thoen E."/>
            <person name="Andreopoulos B."/>
            <person name="Lu D."/>
            <person name="Skrede I."/>
            <person name="Drula E."/>
            <person name="Henrissat B."/>
            <person name="Morin E."/>
            <person name="Kohler A."/>
            <person name="Barry K."/>
            <person name="LaButti K."/>
            <person name="Morin E."/>
            <person name="Salamov A."/>
            <person name="Lipzen A."/>
            <person name="Mereny Z."/>
            <person name="Hegedus B."/>
            <person name="Baldrian P."/>
            <person name="Stursova M."/>
            <person name="Weitz H."/>
            <person name="Taylor A."/>
            <person name="Grigoriev I.V."/>
            <person name="Nagy L.G."/>
            <person name="Martin F."/>
            <person name="Kauserud H."/>
        </authorList>
    </citation>
    <scope>NUCLEOTIDE SEQUENCE</scope>
    <source>
        <strain evidence="2">CBHHK173m</strain>
    </source>
</reference>
<organism evidence="2 3">
    <name type="scientific">Mycena belliarum</name>
    <dbReference type="NCBI Taxonomy" id="1033014"/>
    <lineage>
        <taxon>Eukaryota</taxon>
        <taxon>Fungi</taxon>
        <taxon>Dikarya</taxon>
        <taxon>Basidiomycota</taxon>
        <taxon>Agaricomycotina</taxon>
        <taxon>Agaricomycetes</taxon>
        <taxon>Agaricomycetidae</taxon>
        <taxon>Agaricales</taxon>
        <taxon>Marasmiineae</taxon>
        <taxon>Mycenaceae</taxon>
        <taxon>Mycena</taxon>
    </lineage>
</organism>
<dbReference type="AlphaFoldDB" id="A0AAD6TSI4"/>
<feature type="region of interest" description="Disordered" evidence="1">
    <location>
        <begin position="70"/>
        <end position="98"/>
    </location>
</feature>
<proteinExistence type="predicted"/>
<protein>
    <submittedName>
        <fullName evidence="2">Uncharacterized protein</fullName>
    </submittedName>
</protein>
<feature type="region of interest" description="Disordered" evidence="1">
    <location>
        <begin position="111"/>
        <end position="168"/>
    </location>
</feature>
<evidence type="ECO:0000313" key="2">
    <source>
        <dbReference type="EMBL" id="KAJ7076647.1"/>
    </source>
</evidence>
<name>A0AAD6TSI4_9AGAR</name>
<comment type="caution">
    <text evidence="2">The sequence shown here is derived from an EMBL/GenBank/DDBJ whole genome shotgun (WGS) entry which is preliminary data.</text>
</comment>